<dbReference type="InterPro" id="IPR036259">
    <property type="entry name" value="MFS_trans_sf"/>
</dbReference>
<evidence type="ECO:0000256" key="1">
    <source>
        <dbReference type="ARBA" id="ARBA00004141"/>
    </source>
</evidence>
<evidence type="ECO:0000313" key="8">
    <source>
        <dbReference type="EMBL" id="KAJ5114127.1"/>
    </source>
</evidence>
<dbReference type="SUPFAM" id="SSF103473">
    <property type="entry name" value="MFS general substrate transporter"/>
    <property type="match status" value="1"/>
</dbReference>
<feature type="transmembrane region" description="Helical" evidence="6">
    <location>
        <begin position="460"/>
        <end position="480"/>
    </location>
</feature>
<evidence type="ECO:0000256" key="3">
    <source>
        <dbReference type="ARBA" id="ARBA00022989"/>
    </source>
</evidence>
<comment type="subcellular location">
    <subcellularLocation>
        <location evidence="1">Membrane</location>
        <topology evidence="1">Multi-pass membrane protein</topology>
    </subcellularLocation>
</comment>
<keyword evidence="3 6" id="KW-1133">Transmembrane helix</keyword>
<feature type="domain" description="Major facilitator superfamily (MFS) profile" evidence="7">
    <location>
        <begin position="36"/>
        <end position="484"/>
    </location>
</feature>
<dbReference type="EMBL" id="JAPQKH010000002">
    <property type="protein sequence ID" value="KAJ5114127.1"/>
    <property type="molecule type" value="Genomic_DNA"/>
</dbReference>
<feature type="transmembrane region" description="Helical" evidence="6">
    <location>
        <begin position="129"/>
        <end position="148"/>
    </location>
</feature>
<evidence type="ECO:0000313" key="9">
    <source>
        <dbReference type="Proteomes" id="UP001149165"/>
    </source>
</evidence>
<feature type="transmembrane region" description="Helical" evidence="6">
    <location>
        <begin position="95"/>
        <end position="117"/>
    </location>
</feature>
<feature type="transmembrane region" description="Helical" evidence="6">
    <location>
        <begin position="35"/>
        <end position="56"/>
    </location>
</feature>
<dbReference type="GO" id="GO:0016020">
    <property type="term" value="C:membrane"/>
    <property type="evidence" value="ECO:0007669"/>
    <property type="project" value="UniProtKB-SubCell"/>
</dbReference>
<feature type="region of interest" description="Disordered" evidence="5">
    <location>
        <begin position="1"/>
        <end position="30"/>
    </location>
</feature>
<dbReference type="CDD" id="cd06174">
    <property type="entry name" value="MFS"/>
    <property type="match status" value="1"/>
</dbReference>
<feature type="transmembrane region" description="Helical" evidence="6">
    <location>
        <begin position="330"/>
        <end position="355"/>
    </location>
</feature>
<evidence type="ECO:0000256" key="5">
    <source>
        <dbReference type="SAM" id="MobiDB-lite"/>
    </source>
</evidence>
<feature type="transmembrane region" description="Helical" evidence="6">
    <location>
        <begin position="194"/>
        <end position="213"/>
    </location>
</feature>
<sequence>MSMENENQGGENEAAPLLGPRSSRSSPASQQKPRIATFLLTMCIFLLSTSSTMIQVPLIQLMENNLCDRYLGEIGQLNPLIDRKICKGDGIQSKLAYLTASIGAIESVTGLIVAFPYGVLADKLGRKPIVYLSATGTALYLAYALAVLNFSNILAIEYMLLGPLFTAIGGGSTVINASLYSLASDLVPDTNIAVSYFMMAFGGLSGSSAGPTISSKLMEKFSPWLPTLIGSLILPTSMSLLIFLPEIIVPRDDSSERGASEWGELSSSRFKSRFSQSLSSLKALVRKRHFFSILLILVTYLRVMPEDLAYGQLLVQYVSKRYGWSFADVGYLLTARGITQTFTLLILFPVISHLLSKYMRPAVKNLILARALACLVIVGSLLTGAPHIGLAIFGLMLQASGAGLSPICRAIAISYMASQDKSKVNAMIGMLETLGSLFAGPTLAWLFALGMKLGDVWFGLPYFGLAGWCLLCLLGLLFIVPAQDQEIGDPDENQSSTASCSD</sequence>
<evidence type="ECO:0000256" key="2">
    <source>
        <dbReference type="ARBA" id="ARBA00022692"/>
    </source>
</evidence>
<evidence type="ECO:0000256" key="4">
    <source>
        <dbReference type="ARBA" id="ARBA00023136"/>
    </source>
</evidence>
<organism evidence="8 9">
    <name type="scientific">Penicillium angulare</name>
    <dbReference type="NCBI Taxonomy" id="116970"/>
    <lineage>
        <taxon>Eukaryota</taxon>
        <taxon>Fungi</taxon>
        <taxon>Dikarya</taxon>
        <taxon>Ascomycota</taxon>
        <taxon>Pezizomycotina</taxon>
        <taxon>Eurotiomycetes</taxon>
        <taxon>Eurotiomycetidae</taxon>
        <taxon>Eurotiales</taxon>
        <taxon>Aspergillaceae</taxon>
        <taxon>Penicillium</taxon>
    </lineage>
</organism>
<keyword evidence="4 6" id="KW-0472">Membrane</keyword>
<dbReference type="PANTHER" id="PTHR23507:SF1">
    <property type="entry name" value="FI18259P1-RELATED"/>
    <property type="match status" value="1"/>
</dbReference>
<evidence type="ECO:0000256" key="6">
    <source>
        <dbReference type="SAM" id="Phobius"/>
    </source>
</evidence>
<dbReference type="OrthoDB" id="194139at2759"/>
<dbReference type="Pfam" id="PF07690">
    <property type="entry name" value="MFS_1"/>
    <property type="match status" value="1"/>
</dbReference>
<dbReference type="AlphaFoldDB" id="A0A9W9G9T4"/>
<accession>A0A9W9G9T4</accession>
<feature type="transmembrane region" description="Helical" evidence="6">
    <location>
        <begin position="367"/>
        <end position="385"/>
    </location>
</feature>
<proteinExistence type="predicted"/>
<feature type="transmembrane region" description="Helical" evidence="6">
    <location>
        <begin position="225"/>
        <end position="244"/>
    </location>
</feature>
<keyword evidence="2 6" id="KW-0812">Transmembrane</keyword>
<dbReference type="PROSITE" id="PS50850">
    <property type="entry name" value="MFS"/>
    <property type="match status" value="1"/>
</dbReference>
<dbReference type="GO" id="GO:0022857">
    <property type="term" value="F:transmembrane transporter activity"/>
    <property type="evidence" value="ECO:0007669"/>
    <property type="project" value="InterPro"/>
</dbReference>
<keyword evidence="9" id="KW-1185">Reference proteome</keyword>
<name>A0A9W9G9T4_9EURO</name>
<gene>
    <name evidence="8" type="ORF">N7456_002661</name>
</gene>
<protein>
    <recommendedName>
        <fullName evidence="7">Major facilitator superfamily (MFS) profile domain-containing protein</fullName>
    </recommendedName>
</protein>
<comment type="caution">
    <text evidence="8">The sequence shown here is derived from an EMBL/GenBank/DDBJ whole genome shotgun (WGS) entry which is preliminary data.</text>
</comment>
<feature type="compositionally biased region" description="Low complexity" evidence="5">
    <location>
        <begin position="1"/>
        <end position="29"/>
    </location>
</feature>
<feature type="transmembrane region" description="Helical" evidence="6">
    <location>
        <begin position="424"/>
        <end position="448"/>
    </location>
</feature>
<reference evidence="8" key="1">
    <citation type="submission" date="2022-11" db="EMBL/GenBank/DDBJ databases">
        <authorList>
            <person name="Petersen C."/>
        </authorList>
    </citation>
    <scope>NUCLEOTIDE SEQUENCE</scope>
    <source>
        <strain evidence="8">IBT 30069</strain>
    </source>
</reference>
<dbReference type="InterPro" id="IPR011701">
    <property type="entry name" value="MFS"/>
</dbReference>
<reference evidence="8" key="2">
    <citation type="journal article" date="2023" name="IMA Fungus">
        <title>Comparative genomic study of the Penicillium genus elucidates a diverse pangenome and 15 lateral gene transfer events.</title>
        <authorList>
            <person name="Petersen C."/>
            <person name="Sorensen T."/>
            <person name="Nielsen M.R."/>
            <person name="Sondergaard T.E."/>
            <person name="Sorensen J.L."/>
            <person name="Fitzpatrick D.A."/>
            <person name="Frisvad J.C."/>
            <person name="Nielsen K.L."/>
        </authorList>
    </citation>
    <scope>NUCLEOTIDE SEQUENCE</scope>
    <source>
        <strain evidence="8">IBT 30069</strain>
    </source>
</reference>
<dbReference type="Gene3D" id="1.20.1250.20">
    <property type="entry name" value="MFS general substrate transporter like domains"/>
    <property type="match status" value="1"/>
</dbReference>
<dbReference type="PANTHER" id="PTHR23507">
    <property type="entry name" value="ZGC:174356"/>
    <property type="match status" value="1"/>
</dbReference>
<feature type="transmembrane region" description="Helical" evidence="6">
    <location>
        <begin position="160"/>
        <end position="182"/>
    </location>
</feature>
<feature type="transmembrane region" description="Helical" evidence="6">
    <location>
        <begin position="290"/>
        <end position="310"/>
    </location>
</feature>
<evidence type="ECO:0000259" key="7">
    <source>
        <dbReference type="PROSITE" id="PS50850"/>
    </source>
</evidence>
<feature type="transmembrane region" description="Helical" evidence="6">
    <location>
        <begin position="391"/>
        <end position="412"/>
    </location>
</feature>
<dbReference type="Proteomes" id="UP001149165">
    <property type="component" value="Unassembled WGS sequence"/>
</dbReference>
<dbReference type="InterPro" id="IPR020846">
    <property type="entry name" value="MFS_dom"/>
</dbReference>